<keyword evidence="2" id="KW-1185">Reference proteome</keyword>
<evidence type="ECO:0000313" key="1">
    <source>
        <dbReference type="EMBL" id="MPD00277.1"/>
    </source>
</evidence>
<organism evidence="1 2">
    <name type="scientific">Portunus trituberculatus</name>
    <name type="common">Swimming crab</name>
    <name type="synonym">Neptunus trituberculatus</name>
    <dbReference type="NCBI Taxonomy" id="210409"/>
    <lineage>
        <taxon>Eukaryota</taxon>
        <taxon>Metazoa</taxon>
        <taxon>Ecdysozoa</taxon>
        <taxon>Arthropoda</taxon>
        <taxon>Crustacea</taxon>
        <taxon>Multicrustacea</taxon>
        <taxon>Malacostraca</taxon>
        <taxon>Eumalacostraca</taxon>
        <taxon>Eucarida</taxon>
        <taxon>Decapoda</taxon>
        <taxon>Pleocyemata</taxon>
        <taxon>Brachyura</taxon>
        <taxon>Eubrachyura</taxon>
        <taxon>Portunoidea</taxon>
        <taxon>Portunidae</taxon>
        <taxon>Portuninae</taxon>
        <taxon>Portunus</taxon>
    </lineage>
</organism>
<comment type="caution">
    <text evidence="1">The sequence shown here is derived from an EMBL/GenBank/DDBJ whole genome shotgun (WGS) entry which is preliminary data.</text>
</comment>
<gene>
    <name evidence="1" type="ORF">E2C01_095738</name>
</gene>
<dbReference type="AlphaFoldDB" id="A0A5B7K147"/>
<proteinExistence type="predicted"/>
<protein>
    <submittedName>
        <fullName evidence="1">Uncharacterized protein</fullName>
    </submittedName>
</protein>
<evidence type="ECO:0000313" key="2">
    <source>
        <dbReference type="Proteomes" id="UP000324222"/>
    </source>
</evidence>
<dbReference type="EMBL" id="VSRR010122203">
    <property type="protein sequence ID" value="MPD00277.1"/>
    <property type="molecule type" value="Genomic_DNA"/>
</dbReference>
<reference evidence="1 2" key="1">
    <citation type="submission" date="2019-05" db="EMBL/GenBank/DDBJ databases">
        <title>Another draft genome of Portunus trituberculatus and its Hox gene families provides insights of decapod evolution.</title>
        <authorList>
            <person name="Jeong J.-H."/>
            <person name="Song I."/>
            <person name="Kim S."/>
            <person name="Choi T."/>
            <person name="Kim D."/>
            <person name="Ryu S."/>
            <person name="Kim W."/>
        </authorList>
    </citation>
    <scope>NUCLEOTIDE SEQUENCE [LARGE SCALE GENOMIC DNA]</scope>
    <source>
        <tissue evidence="1">Muscle</tissue>
    </source>
</reference>
<accession>A0A5B7K147</accession>
<name>A0A5B7K147_PORTR</name>
<dbReference type="Proteomes" id="UP000324222">
    <property type="component" value="Unassembled WGS sequence"/>
</dbReference>
<sequence length="95" mass="10246">MYDNKCIKNSCLFHLLKPPGIDKKLIDLTCVMVFIKREAALPLRPLHPKFITTTTTLAPHSLLASQHHDLHRNGSHRKVVVGGAGQGGLGSAGVG</sequence>